<organism evidence="1 2">
    <name type="scientific">Hyalomma asiaticum</name>
    <name type="common">Tick</name>
    <dbReference type="NCBI Taxonomy" id="266040"/>
    <lineage>
        <taxon>Eukaryota</taxon>
        <taxon>Metazoa</taxon>
        <taxon>Ecdysozoa</taxon>
        <taxon>Arthropoda</taxon>
        <taxon>Chelicerata</taxon>
        <taxon>Arachnida</taxon>
        <taxon>Acari</taxon>
        <taxon>Parasitiformes</taxon>
        <taxon>Ixodida</taxon>
        <taxon>Ixodoidea</taxon>
        <taxon>Ixodidae</taxon>
        <taxon>Hyalomminae</taxon>
        <taxon>Hyalomma</taxon>
    </lineage>
</organism>
<name>A0ACB7SAS5_HYAAI</name>
<reference evidence="1" key="1">
    <citation type="submission" date="2020-05" db="EMBL/GenBank/DDBJ databases">
        <title>Large-scale comparative analyses of tick genomes elucidate their genetic diversity and vector capacities.</title>
        <authorList>
            <person name="Jia N."/>
            <person name="Wang J."/>
            <person name="Shi W."/>
            <person name="Du L."/>
            <person name="Sun Y."/>
            <person name="Zhan W."/>
            <person name="Jiang J."/>
            <person name="Wang Q."/>
            <person name="Zhang B."/>
            <person name="Ji P."/>
            <person name="Sakyi L.B."/>
            <person name="Cui X."/>
            <person name="Yuan T."/>
            <person name="Jiang B."/>
            <person name="Yang W."/>
            <person name="Lam T.T.-Y."/>
            <person name="Chang Q."/>
            <person name="Ding S."/>
            <person name="Wang X."/>
            <person name="Zhu J."/>
            <person name="Ruan X."/>
            <person name="Zhao L."/>
            <person name="Wei J."/>
            <person name="Que T."/>
            <person name="Du C."/>
            <person name="Cheng J."/>
            <person name="Dai P."/>
            <person name="Han X."/>
            <person name="Huang E."/>
            <person name="Gao Y."/>
            <person name="Liu J."/>
            <person name="Shao H."/>
            <person name="Ye R."/>
            <person name="Li L."/>
            <person name="Wei W."/>
            <person name="Wang X."/>
            <person name="Wang C."/>
            <person name="Yang T."/>
            <person name="Huo Q."/>
            <person name="Li W."/>
            <person name="Guo W."/>
            <person name="Chen H."/>
            <person name="Zhou L."/>
            <person name="Ni X."/>
            <person name="Tian J."/>
            <person name="Zhou Y."/>
            <person name="Sheng Y."/>
            <person name="Liu T."/>
            <person name="Pan Y."/>
            <person name="Xia L."/>
            <person name="Li J."/>
            <person name="Zhao F."/>
            <person name="Cao W."/>
        </authorList>
    </citation>
    <scope>NUCLEOTIDE SEQUENCE</scope>
    <source>
        <strain evidence="1">Hyas-2018</strain>
    </source>
</reference>
<evidence type="ECO:0000313" key="2">
    <source>
        <dbReference type="Proteomes" id="UP000821845"/>
    </source>
</evidence>
<dbReference type="Proteomes" id="UP000821845">
    <property type="component" value="Chromosome 4"/>
</dbReference>
<dbReference type="EMBL" id="CM023484">
    <property type="protein sequence ID" value="KAH6931810.1"/>
    <property type="molecule type" value="Genomic_DNA"/>
</dbReference>
<proteinExistence type="predicted"/>
<keyword evidence="2" id="KW-1185">Reference proteome</keyword>
<comment type="caution">
    <text evidence="1">The sequence shown here is derived from an EMBL/GenBank/DDBJ whole genome shotgun (WGS) entry which is preliminary data.</text>
</comment>
<accession>A0ACB7SAS5</accession>
<evidence type="ECO:0000313" key="1">
    <source>
        <dbReference type="EMBL" id="KAH6931810.1"/>
    </source>
</evidence>
<gene>
    <name evidence="1" type="ORF">HPB50_000863</name>
</gene>
<sequence length="104" mass="11321">MLELRTGPRLETSKLRVVENNTPSLPMTSSRPSMSSSTDVFRSGMVMFKQCFKGSTAGLDAILAGPPGLPTTMGSGPDSAGRQDSKSLDVMLMRRHWNDGRAYR</sequence>
<protein>
    <submittedName>
        <fullName evidence="1">Uncharacterized protein</fullName>
    </submittedName>
</protein>